<evidence type="ECO:0000313" key="5">
    <source>
        <dbReference type="Proteomes" id="UP000434957"/>
    </source>
</evidence>
<dbReference type="Proteomes" id="UP000429607">
    <property type="component" value="Unassembled WGS sequence"/>
</dbReference>
<dbReference type="EMBL" id="QXFT01000758">
    <property type="protein sequence ID" value="KAE9336386.1"/>
    <property type="molecule type" value="Genomic_DNA"/>
</dbReference>
<feature type="region of interest" description="Disordered" evidence="1">
    <location>
        <begin position="156"/>
        <end position="277"/>
    </location>
</feature>
<reference evidence="3 5" key="1">
    <citation type="submission" date="2018-08" db="EMBL/GenBank/DDBJ databases">
        <title>Genomic investigation of the strawberry pathogen Phytophthora fragariae indicates pathogenicity is determined by transcriptional variation in three key races.</title>
        <authorList>
            <person name="Adams T.M."/>
            <person name="Armitage A.D."/>
            <person name="Sobczyk M.K."/>
            <person name="Bates H.J."/>
            <person name="Dunwell J.M."/>
            <person name="Nellist C.F."/>
            <person name="Harrison R.J."/>
        </authorList>
    </citation>
    <scope>NUCLEOTIDE SEQUENCE [LARGE SCALE GENOMIC DNA]</scope>
    <source>
        <strain evidence="2 4">SCRP249</strain>
        <strain evidence="3 5">SCRP333</strain>
    </source>
</reference>
<dbReference type="AlphaFoldDB" id="A0A6A4F011"/>
<feature type="compositionally biased region" description="Polar residues" evidence="1">
    <location>
        <begin position="26"/>
        <end position="35"/>
    </location>
</feature>
<sequence length="324" mass="33335">MARSHKTREAASSDGEGIRRLAVTGQAASTSSVPTSKRHPQRQTEAASITPVDVTNTEEGSGPEETTEQPVGVTGRSNGGQENGVVRTTEASVAAQHAATPAPAVSRTAVTVDPTAADVSKGSTNRGRVAAPVATPNATVVTKAANGVLSTNTSMESAMASGATPTNVLANDGSGTSGPKRVERGLRSRDDGVATAMTHPAPVAKTANATAQQATSHKCQQARSHEGATGDNDTGGKKRTASEQLTAQVEARSGDKRDEQQQSDVQAGRGSRPGMEPKLQITEEQIAVAQRQSRLVQRMFAAGEHQGKEVATTYGLVTIVRGVG</sequence>
<feature type="compositionally biased region" description="Low complexity" evidence="1">
    <location>
        <begin position="204"/>
        <end position="215"/>
    </location>
</feature>
<dbReference type="Proteomes" id="UP000434957">
    <property type="component" value="Unassembled WGS sequence"/>
</dbReference>
<evidence type="ECO:0000313" key="3">
    <source>
        <dbReference type="EMBL" id="KAE9336386.1"/>
    </source>
</evidence>
<feature type="region of interest" description="Disordered" evidence="1">
    <location>
        <begin position="1"/>
        <end position="83"/>
    </location>
</feature>
<dbReference type="EMBL" id="QXFV01000738">
    <property type="protein sequence ID" value="KAE9028268.1"/>
    <property type="molecule type" value="Genomic_DNA"/>
</dbReference>
<protein>
    <submittedName>
        <fullName evidence="3">Uncharacterized protein</fullName>
    </submittedName>
</protein>
<name>A0A6A4F011_9STRA</name>
<feature type="compositionally biased region" description="Basic and acidic residues" evidence="1">
    <location>
        <begin position="180"/>
        <end position="192"/>
    </location>
</feature>
<proteinExistence type="predicted"/>
<accession>A0A6A4F011</accession>
<keyword evidence="5" id="KW-1185">Reference proteome</keyword>
<gene>
    <name evidence="2" type="ORF">PR001_g11783</name>
    <name evidence="3" type="ORF">PR003_g12531</name>
</gene>
<comment type="caution">
    <text evidence="3">The sequence shown here is derived from an EMBL/GenBank/DDBJ whole genome shotgun (WGS) entry which is preliminary data.</text>
</comment>
<evidence type="ECO:0000256" key="1">
    <source>
        <dbReference type="SAM" id="MobiDB-lite"/>
    </source>
</evidence>
<organism evidence="3 5">
    <name type="scientific">Phytophthora rubi</name>
    <dbReference type="NCBI Taxonomy" id="129364"/>
    <lineage>
        <taxon>Eukaryota</taxon>
        <taxon>Sar</taxon>
        <taxon>Stramenopiles</taxon>
        <taxon>Oomycota</taxon>
        <taxon>Peronosporomycetes</taxon>
        <taxon>Peronosporales</taxon>
        <taxon>Peronosporaceae</taxon>
        <taxon>Phytophthora</taxon>
    </lineage>
</organism>
<evidence type="ECO:0000313" key="4">
    <source>
        <dbReference type="Proteomes" id="UP000429607"/>
    </source>
</evidence>
<evidence type="ECO:0000313" key="2">
    <source>
        <dbReference type="EMBL" id="KAE9028268.1"/>
    </source>
</evidence>
<feature type="compositionally biased region" description="Basic and acidic residues" evidence="1">
    <location>
        <begin position="7"/>
        <end position="19"/>
    </location>
</feature>